<keyword evidence="1 3" id="KW-0472">Membrane</keyword>
<dbReference type="Gene3D" id="3.30.1330.60">
    <property type="entry name" value="OmpA-like domain"/>
    <property type="match status" value="1"/>
</dbReference>
<dbReference type="InterPro" id="IPR050330">
    <property type="entry name" value="Bact_OuterMem_StrucFunc"/>
</dbReference>
<dbReference type="OrthoDB" id="9812542at2"/>
<gene>
    <name evidence="5" type="ORF">CDQ91_18280</name>
</gene>
<dbReference type="SUPFAM" id="SSF158587">
    <property type="entry name" value="Jann4075-like"/>
    <property type="match status" value="1"/>
</dbReference>
<feature type="domain" description="OmpA-like" evidence="4">
    <location>
        <begin position="278"/>
        <end position="388"/>
    </location>
</feature>
<dbReference type="PROSITE" id="PS51123">
    <property type="entry name" value="OMPA_2"/>
    <property type="match status" value="1"/>
</dbReference>
<dbReference type="SUPFAM" id="SSF103088">
    <property type="entry name" value="OmpA-like"/>
    <property type="match status" value="1"/>
</dbReference>
<proteinExistence type="predicted"/>
<evidence type="ECO:0000256" key="1">
    <source>
        <dbReference type="PROSITE-ProRule" id="PRU00473"/>
    </source>
</evidence>
<evidence type="ECO:0000256" key="2">
    <source>
        <dbReference type="SAM" id="MobiDB-lite"/>
    </source>
</evidence>
<keyword evidence="6" id="KW-1185">Reference proteome</keyword>
<dbReference type="Gene3D" id="1.10.238.120">
    <property type="entry name" value="Jann4075-like"/>
    <property type="match status" value="1"/>
</dbReference>
<accession>A0A246JIK5</accession>
<feature type="transmembrane region" description="Helical" evidence="3">
    <location>
        <begin position="207"/>
        <end position="225"/>
    </location>
</feature>
<dbReference type="InterPro" id="IPR021274">
    <property type="entry name" value="DUF2853"/>
</dbReference>
<reference evidence="5 6" key="1">
    <citation type="journal article" date="2002" name="Int. J. Syst. Evol. Microbiol.">
        <title>Sphingopyxis witflariensis sp. nov., isolated from activated sludge.</title>
        <authorList>
            <person name="Kampfer P."/>
            <person name="Witzenberger R."/>
            <person name="Denner E.B."/>
            <person name="Busse H.J."/>
            <person name="Neef A."/>
        </authorList>
    </citation>
    <scope>NUCLEOTIDE SEQUENCE [LARGE SCALE GENOMIC DNA]</scope>
    <source>
        <strain evidence="5 6">DSM 14551</strain>
    </source>
</reference>
<protein>
    <recommendedName>
        <fullName evidence="4">OmpA-like domain-containing protein</fullName>
    </recommendedName>
</protein>
<dbReference type="InterPro" id="IPR023154">
    <property type="entry name" value="Jann4075-like_sf"/>
</dbReference>
<evidence type="ECO:0000313" key="5">
    <source>
        <dbReference type="EMBL" id="OWQ92405.1"/>
    </source>
</evidence>
<dbReference type="AlphaFoldDB" id="A0A246JIK5"/>
<feature type="region of interest" description="Disordered" evidence="2">
    <location>
        <begin position="173"/>
        <end position="199"/>
    </location>
</feature>
<dbReference type="Proteomes" id="UP000197097">
    <property type="component" value="Unassembled WGS sequence"/>
</dbReference>
<keyword evidence="3" id="KW-1133">Transmembrane helix</keyword>
<evidence type="ECO:0000313" key="6">
    <source>
        <dbReference type="Proteomes" id="UP000197097"/>
    </source>
</evidence>
<dbReference type="RefSeq" id="WP_088474146.1">
    <property type="nucleotide sequence ID" value="NZ_NISJ01000013.1"/>
</dbReference>
<dbReference type="EMBL" id="NISJ01000013">
    <property type="protein sequence ID" value="OWQ92405.1"/>
    <property type="molecule type" value="Genomic_DNA"/>
</dbReference>
<dbReference type="GO" id="GO:0016020">
    <property type="term" value="C:membrane"/>
    <property type="evidence" value="ECO:0007669"/>
    <property type="project" value="UniProtKB-UniRule"/>
</dbReference>
<evidence type="ECO:0000256" key="3">
    <source>
        <dbReference type="SAM" id="Phobius"/>
    </source>
</evidence>
<evidence type="ECO:0000259" key="4">
    <source>
        <dbReference type="PROSITE" id="PS51123"/>
    </source>
</evidence>
<dbReference type="Pfam" id="PF00691">
    <property type="entry name" value="OmpA"/>
    <property type="match status" value="1"/>
</dbReference>
<dbReference type="InterPro" id="IPR006665">
    <property type="entry name" value="OmpA-like"/>
</dbReference>
<keyword evidence="3" id="KW-0812">Transmembrane</keyword>
<sequence>MAEDWLADVRKYVANADEAVVDKIVKYLGIALRNRDSSLVSFSDKKETDRVRENFLKKKLGLTHDDATLDAAIADIGTQMKADRTKNRVTVYYLLAQHFGLLNIFGGVAGAAAAAAGAAGAAAALGSFGGSDGDAKTDEDAASAVPLAAAGLGGAAAAGAAATPAAAVTPAPAAAAPAPATPPPAAAAPQTAYSSGQDEKSGGGMGWLPWLLLGLLLLALIFFGMRYCSKQEVAAPVASDAAVVGAPVDPAAATGAPGDAVATAAPVVAIPVGAGVVAADRQGKPALTVYFDVGKSAVHNDLTAAAAAVKAYVAGNPTATLAVSGFNDPTGNAAANAELSKTRAQAVKAALEKLGIAADKVVLAKPADTTGAGANNAESRRVEVVVVD</sequence>
<dbReference type="InterPro" id="IPR036737">
    <property type="entry name" value="OmpA-like_sf"/>
</dbReference>
<comment type="caution">
    <text evidence="5">The sequence shown here is derived from an EMBL/GenBank/DDBJ whole genome shotgun (WGS) entry which is preliminary data.</text>
</comment>
<organism evidence="5 6">
    <name type="scientific">Sphingopyxis witflariensis</name>
    <dbReference type="NCBI Taxonomy" id="173675"/>
    <lineage>
        <taxon>Bacteria</taxon>
        <taxon>Pseudomonadati</taxon>
        <taxon>Pseudomonadota</taxon>
        <taxon>Alphaproteobacteria</taxon>
        <taxon>Sphingomonadales</taxon>
        <taxon>Sphingomonadaceae</taxon>
        <taxon>Sphingopyxis</taxon>
    </lineage>
</organism>
<name>A0A246JIK5_9SPHN</name>
<dbReference type="Pfam" id="PF11015">
    <property type="entry name" value="DUF2853"/>
    <property type="match status" value="1"/>
</dbReference>
<dbReference type="PANTHER" id="PTHR30329:SF21">
    <property type="entry name" value="LIPOPROTEIN YIAD-RELATED"/>
    <property type="match status" value="1"/>
</dbReference>
<dbReference type="PANTHER" id="PTHR30329">
    <property type="entry name" value="STATOR ELEMENT OF FLAGELLAR MOTOR COMPLEX"/>
    <property type="match status" value="1"/>
</dbReference>